<comment type="caution">
    <text evidence="2">Lacks conserved residue(s) required for the propagation of feature annotation.</text>
</comment>
<evidence type="ECO:0000256" key="3">
    <source>
        <dbReference type="SAM" id="MobiDB-lite"/>
    </source>
</evidence>
<dbReference type="OrthoDB" id="5839090at2759"/>
<comment type="caution">
    <text evidence="6">The sequence shown here is derived from an EMBL/GenBank/DDBJ whole genome shotgun (WGS) entry which is preliminary data.</text>
</comment>
<gene>
    <name evidence="6" type="ORF">HOLleu_28816</name>
</gene>
<feature type="compositionally biased region" description="Low complexity" evidence="3">
    <location>
        <begin position="63"/>
        <end position="74"/>
    </location>
</feature>
<evidence type="ECO:0000313" key="7">
    <source>
        <dbReference type="Proteomes" id="UP001152320"/>
    </source>
</evidence>
<dbReference type="Pfam" id="PF00088">
    <property type="entry name" value="Trefoil"/>
    <property type="match status" value="1"/>
</dbReference>
<evidence type="ECO:0000256" key="2">
    <source>
        <dbReference type="PROSITE-ProRule" id="PRU00779"/>
    </source>
</evidence>
<dbReference type="CDD" id="cd00111">
    <property type="entry name" value="Trefoil"/>
    <property type="match status" value="1"/>
</dbReference>
<dbReference type="EMBL" id="JAIZAY010000014">
    <property type="protein sequence ID" value="KAJ8029432.1"/>
    <property type="molecule type" value="Genomic_DNA"/>
</dbReference>
<evidence type="ECO:0000256" key="1">
    <source>
        <dbReference type="ARBA" id="ARBA00023157"/>
    </source>
</evidence>
<dbReference type="AlphaFoldDB" id="A0A9Q1BMK1"/>
<dbReference type="Proteomes" id="UP001152320">
    <property type="component" value="Chromosome 14"/>
</dbReference>
<dbReference type="SUPFAM" id="SSF57492">
    <property type="entry name" value="Trefoil"/>
    <property type="match status" value="1"/>
</dbReference>
<protein>
    <submittedName>
        <fullName evidence="6">Lysosomal alpha-glucosidase</fullName>
    </submittedName>
</protein>
<feature type="compositionally biased region" description="Pro residues" evidence="3">
    <location>
        <begin position="75"/>
        <end position="86"/>
    </location>
</feature>
<evidence type="ECO:0000259" key="5">
    <source>
        <dbReference type="PROSITE" id="PS51448"/>
    </source>
</evidence>
<feature type="transmembrane region" description="Helical" evidence="4">
    <location>
        <begin position="23"/>
        <end position="45"/>
    </location>
</feature>
<dbReference type="Gene3D" id="4.10.110.10">
    <property type="entry name" value="Spasmolytic Protein, domain 1"/>
    <property type="match status" value="1"/>
</dbReference>
<accession>A0A9Q1BMK1</accession>
<reference evidence="6" key="1">
    <citation type="submission" date="2021-10" db="EMBL/GenBank/DDBJ databases">
        <title>Tropical sea cucumber genome reveals ecological adaptation and Cuvierian tubules defense mechanism.</title>
        <authorList>
            <person name="Chen T."/>
        </authorList>
    </citation>
    <scope>NUCLEOTIDE SEQUENCE</scope>
    <source>
        <strain evidence="6">Nanhai2018</strain>
        <tissue evidence="6">Muscle</tissue>
    </source>
</reference>
<name>A0A9Q1BMK1_HOLLE</name>
<feature type="domain" description="P-type" evidence="5">
    <location>
        <begin position="81"/>
        <end position="127"/>
    </location>
</feature>
<dbReference type="PROSITE" id="PS51448">
    <property type="entry name" value="P_TREFOIL_2"/>
    <property type="match status" value="1"/>
</dbReference>
<keyword evidence="4" id="KW-1133">Transmembrane helix</keyword>
<dbReference type="SMART" id="SM00018">
    <property type="entry name" value="PD"/>
    <property type="match status" value="1"/>
</dbReference>
<sequence length="194" mass="21792">MPSAQFDIEGSAENTWSNSKVQILLAVIITTVVVTVICVPTTYYLHPDYTDASNPQPIKDCPGTEPETSSESPPVTTPVPTQPPNPDNYRFDCGPDRDGVDQATCESRGCTWSPATTSGPPSCFYPEDYTTYYFDNEDFFNQPWGHRVELTRRASTPNHFTDGIDTLRLDVELQTKSRLHFKVRLRTEEFVCSV</sequence>
<proteinExistence type="predicted"/>
<dbReference type="InterPro" id="IPR044913">
    <property type="entry name" value="P_trefoil_dom_sf"/>
</dbReference>
<keyword evidence="4" id="KW-0812">Transmembrane</keyword>
<organism evidence="6 7">
    <name type="scientific">Holothuria leucospilota</name>
    <name type="common">Black long sea cucumber</name>
    <name type="synonym">Mertensiothuria leucospilota</name>
    <dbReference type="NCBI Taxonomy" id="206669"/>
    <lineage>
        <taxon>Eukaryota</taxon>
        <taxon>Metazoa</taxon>
        <taxon>Echinodermata</taxon>
        <taxon>Eleutherozoa</taxon>
        <taxon>Echinozoa</taxon>
        <taxon>Holothuroidea</taxon>
        <taxon>Aspidochirotacea</taxon>
        <taxon>Aspidochirotida</taxon>
        <taxon>Holothuriidae</taxon>
        <taxon>Holothuria</taxon>
    </lineage>
</organism>
<keyword evidence="4" id="KW-0472">Membrane</keyword>
<evidence type="ECO:0000256" key="4">
    <source>
        <dbReference type="SAM" id="Phobius"/>
    </source>
</evidence>
<dbReference type="InterPro" id="IPR000519">
    <property type="entry name" value="P_trefoil_dom"/>
</dbReference>
<keyword evidence="7" id="KW-1185">Reference proteome</keyword>
<keyword evidence="1" id="KW-1015">Disulfide bond</keyword>
<evidence type="ECO:0000313" key="6">
    <source>
        <dbReference type="EMBL" id="KAJ8029432.1"/>
    </source>
</evidence>
<feature type="region of interest" description="Disordered" evidence="3">
    <location>
        <begin position="54"/>
        <end position="95"/>
    </location>
</feature>